<sequence length="296" mass="32129">MRILLTGATGFIGTALVSALADHQLTVLSRDPVKAKQKLGGQHHYLGNLEQLESLADFDAIINLAGEPIGDGRWTPQRKQAIETSRWQLTTRLTKLFFAAQQRPTTWINASAIGVYGPRDSSPVDESGPTGNDFAASVCTRWEAIASKVAQHTRLCIVRIGLVMHPDGGALAKMLPPFKMGGGGQIGSGSQMMSWIHRQDMIDLVIYLLGNKEADGLFNATAPTPVSNKQFVQALGHALHRPSVIPIPAAAMKLMFGEMSTLLLTGQAVLPRATQHVGFQFSFPTIEQCFSDLFRK</sequence>
<evidence type="ECO:0000259" key="3">
    <source>
        <dbReference type="Pfam" id="PF08338"/>
    </source>
</evidence>
<gene>
    <name evidence="4" type="ORF">HER31_02480</name>
</gene>
<dbReference type="InterPro" id="IPR010099">
    <property type="entry name" value="SDR39U1"/>
</dbReference>
<dbReference type="Gene3D" id="3.40.50.720">
    <property type="entry name" value="NAD(P)-binding Rossmann-like Domain"/>
    <property type="match status" value="1"/>
</dbReference>
<dbReference type="PANTHER" id="PTHR11092">
    <property type="entry name" value="SUGAR NUCLEOTIDE EPIMERASE RELATED"/>
    <property type="match status" value="1"/>
</dbReference>
<dbReference type="PANTHER" id="PTHR11092:SF0">
    <property type="entry name" value="EPIMERASE FAMILY PROTEIN SDR39U1"/>
    <property type="match status" value="1"/>
</dbReference>
<comment type="similarity">
    <text evidence="1">Belongs to the NAD(P)-dependent epimerase/dehydratase family. SDR39U1 subfamily.</text>
</comment>
<keyword evidence="5" id="KW-1185">Reference proteome</keyword>
<evidence type="ECO:0000313" key="5">
    <source>
        <dbReference type="Proteomes" id="UP000501602"/>
    </source>
</evidence>
<reference evidence="4 5" key="1">
    <citation type="submission" date="2020-04" db="EMBL/GenBank/DDBJ databases">
        <title>Ferrimonas sp. S7 isolated from sea water.</title>
        <authorList>
            <person name="Bae S.S."/>
            <person name="Baek K."/>
        </authorList>
    </citation>
    <scope>NUCLEOTIDE SEQUENCE [LARGE SCALE GENOMIC DNA]</scope>
    <source>
        <strain evidence="4 5">S7</strain>
    </source>
</reference>
<dbReference type="InterPro" id="IPR001509">
    <property type="entry name" value="Epimerase_deHydtase"/>
</dbReference>
<dbReference type="InterPro" id="IPR036291">
    <property type="entry name" value="NAD(P)-bd_dom_sf"/>
</dbReference>
<dbReference type="SUPFAM" id="SSF51735">
    <property type="entry name" value="NAD(P)-binding Rossmann-fold domains"/>
    <property type="match status" value="1"/>
</dbReference>
<evidence type="ECO:0000259" key="2">
    <source>
        <dbReference type="Pfam" id="PF01370"/>
    </source>
</evidence>
<proteinExistence type="inferred from homology"/>
<dbReference type="KEGG" id="fes:HER31_02480"/>
<dbReference type="AlphaFoldDB" id="A0A6H1U9W2"/>
<dbReference type="Pfam" id="PF01370">
    <property type="entry name" value="Epimerase"/>
    <property type="match status" value="1"/>
</dbReference>
<dbReference type="RefSeq" id="WP_168659106.1">
    <property type="nucleotide sequence ID" value="NZ_CP051180.1"/>
</dbReference>
<organism evidence="4 5">
    <name type="scientific">Ferrimonas lipolytica</name>
    <dbReference type="NCBI Taxonomy" id="2724191"/>
    <lineage>
        <taxon>Bacteria</taxon>
        <taxon>Pseudomonadati</taxon>
        <taxon>Pseudomonadota</taxon>
        <taxon>Gammaproteobacteria</taxon>
        <taxon>Alteromonadales</taxon>
        <taxon>Ferrimonadaceae</taxon>
        <taxon>Ferrimonas</taxon>
    </lineage>
</organism>
<name>A0A6H1U9W2_9GAMM</name>
<dbReference type="Proteomes" id="UP000501602">
    <property type="component" value="Chromosome"/>
</dbReference>
<evidence type="ECO:0000256" key="1">
    <source>
        <dbReference type="ARBA" id="ARBA00009353"/>
    </source>
</evidence>
<dbReference type="NCBIfam" id="TIGR01777">
    <property type="entry name" value="yfcH"/>
    <property type="match status" value="1"/>
</dbReference>
<dbReference type="EMBL" id="CP051180">
    <property type="protein sequence ID" value="QIZ75845.1"/>
    <property type="molecule type" value="Genomic_DNA"/>
</dbReference>
<accession>A0A6H1U9W2</accession>
<evidence type="ECO:0000313" key="4">
    <source>
        <dbReference type="EMBL" id="QIZ75845.1"/>
    </source>
</evidence>
<protein>
    <submittedName>
        <fullName evidence="4">TIGR01777 family protein</fullName>
    </submittedName>
</protein>
<dbReference type="InterPro" id="IPR013549">
    <property type="entry name" value="DUF1731"/>
</dbReference>
<feature type="domain" description="DUF1731" evidence="3">
    <location>
        <begin position="247"/>
        <end position="293"/>
    </location>
</feature>
<dbReference type="Pfam" id="PF08338">
    <property type="entry name" value="DUF1731"/>
    <property type="match status" value="1"/>
</dbReference>
<feature type="domain" description="NAD-dependent epimerase/dehydratase" evidence="2">
    <location>
        <begin position="3"/>
        <end position="214"/>
    </location>
</feature>